<proteinExistence type="predicted"/>
<evidence type="ECO:0000313" key="2">
    <source>
        <dbReference type="EMBL" id="RDI66887.1"/>
    </source>
</evidence>
<protein>
    <submittedName>
        <fullName evidence="2">Uncharacterized protein (DUF1330 family)</fullName>
    </submittedName>
</protein>
<dbReference type="PANTHER" id="PTHR41521">
    <property type="match status" value="1"/>
</dbReference>
<sequence>MTAYAIAHLSNVDLGADIVEYLRRIDATLAPFGGRFIVHGGRQMVAEGPADGVIVVIEFPDYEAAQGWYASPAYQKILPLRRNNADNIDMLAERCADDHVATDVLPRELLES</sequence>
<comment type="caution">
    <text evidence="2">The sequence shown here is derived from an EMBL/GenBank/DDBJ whole genome shotgun (WGS) entry which is preliminary data.</text>
</comment>
<name>A0A370I836_9NOCA</name>
<reference evidence="2 3" key="1">
    <citation type="submission" date="2018-07" db="EMBL/GenBank/DDBJ databases">
        <title>Genomic Encyclopedia of Type Strains, Phase IV (KMG-IV): sequencing the most valuable type-strain genomes for metagenomic binning, comparative biology and taxonomic classification.</title>
        <authorList>
            <person name="Goeker M."/>
        </authorList>
    </citation>
    <scope>NUCLEOTIDE SEQUENCE [LARGE SCALE GENOMIC DNA]</scope>
    <source>
        <strain evidence="2 3">DSM 44290</strain>
    </source>
</reference>
<dbReference type="EMBL" id="QQBC01000004">
    <property type="protein sequence ID" value="RDI66887.1"/>
    <property type="molecule type" value="Genomic_DNA"/>
</dbReference>
<organism evidence="2 3">
    <name type="scientific">Nocardia pseudobrasiliensis</name>
    <dbReference type="NCBI Taxonomy" id="45979"/>
    <lineage>
        <taxon>Bacteria</taxon>
        <taxon>Bacillati</taxon>
        <taxon>Actinomycetota</taxon>
        <taxon>Actinomycetes</taxon>
        <taxon>Mycobacteriales</taxon>
        <taxon>Nocardiaceae</taxon>
        <taxon>Nocardia</taxon>
    </lineage>
</organism>
<gene>
    <name evidence="2" type="ORF">DFR76_104640</name>
</gene>
<dbReference type="STRING" id="1210086.GCA_001613105_01836"/>
<evidence type="ECO:0000313" key="3">
    <source>
        <dbReference type="Proteomes" id="UP000254869"/>
    </source>
</evidence>
<evidence type="ECO:0000259" key="1">
    <source>
        <dbReference type="Pfam" id="PF07045"/>
    </source>
</evidence>
<dbReference type="InterPro" id="IPR010753">
    <property type="entry name" value="DUF1330"/>
</dbReference>
<dbReference type="Proteomes" id="UP000254869">
    <property type="component" value="Unassembled WGS sequence"/>
</dbReference>
<dbReference type="Gene3D" id="3.30.70.100">
    <property type="match status" value="1"/>
</dbReference>
<dbReference type="PANTHER" id="PTHR41521:SF4">
    <property type="entry name" value="BLR0684 PROTEIN"/>
    <property type="match status" value="1"/>
</dbReference>
<dbReference type="Pfam" id="PF07045">
    <property type="entry name" value="DUF1330"/>
    <property type="match status" value="1"/>
</dbReference>
<accession>A0A370I836</accession>
<dbReference type="SUPFAM" id="SSF54909">
    <property type="entry name" value="Dimeric alpha+beta barrel"/>
    <property type="match status" value="1"/>
</dbReference>
<feature type="domain" description="DUF1330" evidence="1">
    <location>
        <begin position="2"/>
        <end position="86"/>
    </location>
</feature>
<dbReference type="AlphaFoldDB" id="A0A370I836"/>
<dbReference type="InterPro" id="IPR011008">
    <property type="entry name" value="Dimeric_a/b-barrel"/>
</dbReference>
<keyword evidence="3" id="KW-1185">Reference proteome</keyword>